<dbReference type="SUPFAM" id="SSF53927">
    <property type="entry name" value="Cytidine deaminase-like"/>
    <property type="match status" value="1"/>
</dbReference>
<dbReference type="Proteomes" id="UP000193355">
    <property type="component" value="Unassembled WGS sequence"/>
</dbReference>
<evidence type="ECO:0000256" key="7">
    <source>
        <dbReference type="ARBA" id="ARBA00023268"/>
    </source>
</evidence>
<comment type="pathway">
    <text evidence="2 8">Purine metabolism; IMP biosynthesis via de novo pathway; 5-formamido-1-(5-phospho-D-ribosyl)imidazole-4-carboxamide from 5-amino-1-(5-phospho-D-ribosyl)imidazole-4-carboxamide (10-formyl THF route): step 1/1.</text>
</comment>
<accession>A0A1X7ICD0</accession>
<proteinExistence type="inferred from homology"/>
<dbReference type="HAMAP" id="MF_00139">
    <property type="entry name" value="PurH"/>
    <property type="match status" value="1"/>
</dbReference>
<dbReference type="SMART" id="SM00798">
    <property type="entry name" value="AICARFT_IMPCHas"/>
    <property type="match status" value="1"/>
</dbReference>
<dbReference type="InterPro" id="IPR024051">
    <property type="entry name" value="AICAR_Tfase_dup_dom_sf"/>
</dbReference>
<evidence type="ECO:0000313" key="10">
    <source>
        <dbReference type="EMBL" id="SMG11817.1"/>
    </source>
</evidence>
<dbReference type="InterPro" id="IPR036914">
    <property type="entry name" value="MGS-like_dom_sf"/>
</dbReference>
<evidence type="ECO:0000256" key="6">
    <source>
        <dbReference type="ARBA" id="ARBA00022801"/>
    </source>
</evidence>
<evidence type="ECO:0000259" key="9">
    <source>
        <dbReference type="PROSITE" id="PS51855"/>
    </source>
</evidence>
<dbReference type="AlphaFoldDB" id="A0A1X7ICD0"/>
<keyword evidence="4 8" id="KW-0808">Transferase</keyword>
<sequence>MTKRALISVYDKTGVVELAQKLSQMGWEIVSSSGTAKTLASNGVAVVEVADLTGYPHILGGRVKTLHPSVAGGILARRELPSDMEDLEKHKIQAIDMVVCTLYPFEETVRSGASLDDLIEKIDIGGVTLLRASAKNYRHVTVITDVEDYGAVLEELASDGDVSLETRQALALKAFALTSRYDGTIHSGLSSELGISEEKEPPIRMPLNLEQAQPLRYGENPHQAAGVYSLPLSDLPWEQLAGKPLSYNNLLDLDGAMRGMALMQQETGAVVLKHTTPCGMAQGSSLSAAYKKALECDPLSAYGGVIGLTRTVDLETAQEIGSHFTEIVTAPDFQAEALEHLREKRPSLRMIKWNGGRLSPWQITSTWGGILIQEDKPAPLPTEGSGEWIGQPRPDLWDDLVLAWKAAYLSKSNAIAVVKDGATVGIGMGFCSRLFAVDFGTAQAGEKAKGAVMASDAFFPFSDGLERAAQAGIAAVIQPGGSVKDDEVKTKALELGIPMFLSHWRTFRH</sequence>
<comment type="domain">
    <text evidence="8">The IMP cyclohydrolase activity resides in the N-terminal region.</text>
</comment>
<evidence type="ECO:0000256" key="2">
    <source>
        <dbReference type="ARBA" id="ARBA00004954"/>
    </source>
</evidence>
<dbReference type="SMART" id="SM00851">
    <property type="entry name" value="MGS"/>
    <property type="match status" value="1"/>
</dbReference>
<dbReference type="InterPro" id="IPR002695">
    <property type="entry name" value="PurH-like"/>
</dbReference>
<dbReference type="Pfam" id="PF02142">
    <property type="entry name" value="MGS"/>
    <property type="match status" value="1"/>
</dbReference>
<dbReference type="PANTHER" id="PTHR11692:SF0">
    <property type="entry name" value="BIFUNCTIONAL PURINE BIOSYNTHESIS PROTEIN ATIC"/>
    <property type="match status" value="1"/>
</dbReference>
<dbReference type="STRING" id="561720.SAMN06275492_101296"/>
<dbReference type="InterPro" id="IPR016193">
    <property type="entry name" value="Cytidine_deaminase-like"/>
</dbReference>
<dbReference type="CDD" id="cd01421">
    <property type="entry name" value="IMPCH"/>
    <property type="match status" value="1"/>
</dbReference>
<keyword evidence="11" id="KW-1185">Reference proteome</keyword>
<comment type="catalytic activity">
    <reaction evidence="8">
        <text>IMP + H2O = 5-formamido-1-(5-phospho-D-ribosyl)imidazole-4-carboxamide</text>
        <dbReference type="Rhea" id="RHEA:18445"/>
        <dbReference type="ChEBI" id="CHEBI:15377"/>
        <dbReference type="ChEBI" id="CHEBI:58053"/>
        <dbReference type="ChEBI" id="CHEBI:58467"/>
        <dbReference type="EC" id="3.5.4.10"/>
    </reaction>
</comment>
<dbReference type="GO" id="GO:0006189">
    <property type="term" value="P:'de novo' IMP biosynthetic process"/>
    <property type="evidence" value="ECO:0007669"/>
    <property type="project" value="UniProtKB-UniRule"/>
</dbReference>
<evidence type="ECO:0000256" key="4">
    <source>
        <dbReference type="ARBA" id="ARBA00022679"/>
    </source>
</evidence>
<dbReference type="PIRSF" id="PIRSF000414">
    <property type="entry name" value="AICARFT_IMPCHas"/>
    <property type="match status" value="1"/>
</dbReference>
<comment type="similarity">
    <text evidence="3 8">Belongs to the PurH family.</text>
</comment>
<dbReference type="FunFam" id="3.40.50.1380:FF:000001">
    <property type="entry name" value="Bifunctional purine biosynthesis protein PurH"/>
    <property type="match status" value="1"/>
</dbReference>
<dbReference type="GO" id="GO:0004643">
    <property type="term" value="F:phosphoribosylaminoimidazolecarboxamide formyltransferase activity"/>
    <property type="evidence" value="ECO:0007669"/>
    <property type="project" value="UniProtKB-UniRule"/>
</dbReference>
<dbReference type="PANTHER" id="PTHR11692">
    <property type="entry name" value="BIFUNCTIONAL PURINE BIOSYNTHESIS PROTEIN PURH"/>
    <property type="match status" value="1"/>
</dbReference>
<dbReference type="Pfam" id="PF01808">
    <property type="entry name" value="AICARFT_IMPCHas"/>
    <property type="match status" value="1"/>
</dbReference>
<comment type="catalytic activity">
    <reaction evidence="8">
        <text>(6R)-10-formyltetrahydrofolate + 5-amino-1-(5-phospho-beta-D-ribosyl)imidazole-4-carboxamide = 5-formamido-1-(5-phospho-D-ribosyl)imidazole-4-carboxamide + (6S)-5,6,7,8-tetrahydrofolate</text>
        <dbReference type="Rhea" id="RHEA:22192"/>
        <dbReference type="ChEBI" id="CHEBI:57453"/>
        <dbReference type="ChEBI" id="CHEBI:58467"/>
        <dbReference type="ChEBI" id="CHEBI:58475"/>
        <dbReference type="ChEBI" id="CHEBI:195366"/>
        <dbReference type="EC" id="2.1.2.3"/>
    </reaction>
</comment>
<dbReference type="RefSeq" id="WP_085543569.1">
    <property type="nucleotide sequence ID" value="NZ_FXBB01000001.1"/>
</dbReference>
<evidence type="ECO:0000256" key="1">
    <source>
        <dbReference type="ARBA" id="ARBA00004844"/>
    </source>
</evidence>
<dbReference type="EMBL" id="FXBB01000001">
    <property type="protein sequence ID" value="SMG11817.1"/>
    <property type="molecule type" value="Genomic_DNA"/>
</dbReference>
<organism evidence="10 11">
    <name type="scientific">Dethiosulfovibrio salsuginis</name>
    <dbReference type="NCBI Taxonomy" id="561720"/>
    <lineage>
        <taxon>Bacteria</taxon>
        <taxon>Thermotogati</taxon>
        <taxon>Synergistota</taxon>
        <taxon>Synergistia</taxon>
        <taxon>Synergistales</taxon>
        <taxon>Dethiosulfovibrionaceae</taxon>
        <taxon>Dethiosulfovibrio</taxon>
    </lineage>
</organism>
<feature type="domain" description="MGS-like" evidence="9">
    <location>
        <begin position="1"/>
        <end position="144"/>
    </location>
</feature>
<dbReference type="InterPro" id="IPR011607">
    <property type="entry name" value="MGS-like_dom"/>
</dbReference>
<dbReference type="SUPFAM" id="SSF52335">
    <property type="entry name" value="Methylglyoxal synthase-like"/>
    <property type="match status" value="1"/>
</dbReference>
<evidence type="ECO:0000256" key="8">
    <source>
        <dbReference type="HAMAP-Rule" id="MF_00139"/>
    </source>
</evidence>
<dbReference type="EC" id="3.5.4.10" evidence="8"/>
<reference evidence="11" key="1">
    <citation type="submission" date="2017-04" db="EMBL/GenBank/DDBJ databases">
        <authorList>
            <person name="Varghese N."/>
            <person name="Submissions S."/>
        </authorList>
    </citation>
    <scope>NUCLEOTIDE SEQUENCE [LARGE SCALE GENOMIC DNA]</scope>
    <source>
        <strain evidence="11">USBA 82</strain>
    </source>
</reference>
<dbReference type="UniPathway" id="UPA00074">
    <property type="reaction ID" value="UER00133"/>
</dbReference>
<evidence type="ECO:0000256" key="5">
    <source>
        <dbReference type="ARBA" id="ARBA00022755"/>
    </source>
</evidence>
<dbReference type="PROSITE" id="PS51855">
    <property type="entry name" value="MGS"/>
    <property type="match status" value="1"/>
</dbReference>
<evidence type="ECO:0000256" key="3">
    <source>
        <dbReference type="ARBA" id="ARBA00007667"/>
    </source>
</evidence>
<dbReference type="Gene3D" id="3.40.50.1380">
    <property type="entry name" value="Methylglyoxal synthase-like domain"/>
    <property type="match status" value="1"/>
</dbReference>
<dbReference type="OrthoDB" id="9802065at2"/>
<name>A0A1X7ICD0_9BACT</name>
<dbReference type="GO" id="GO:0005829">
    <property type="term" value="C:cytosol"/>
    <property type="evidence" value="ECO:0007669"/>
    <property type="project" value="TreeGrafter"/>
</dbReference>
<keyword evidence="6 8" id="KW-0378">Hydrolase</keyword>
<comment type="pathway">
    <text evidence="1 8">Purine metabolism; IMP biosynthesis via de novo pathway; IMP from 5-formamido-1-(5-phospho-D-ribosyl)imidazole-4-carboxamide: step 1/1.</text>
</comment>
<dbReference type="Gene3D" id="3.40.140.20">
    <property type="match status" value="2"/>
</dbReference>
<evidence type="ECO:0000313" key="11">
    <source>
        <dbReference type="Proteomes" id="UP000193355"/>
    </source>
</evidence>
<dbReference type="EC" id="2.1.2.3" evidence="8"/>
<protein>
    <recommendedName>
        <fullName evidence="8">Bifunctional purine biosynthesis protein PurH</fullName>
    </recommendedName>
    <domain>
        <recommendedName>
            <fullName evidence="8">Phosphoribosylaminoimidazolecarboxamide formyltransferase</fullName>
            <ecNumber evidence="8">2.1.2.3</ecNumber>
        </recommendedName>
        <alternativeName>
            <fullName evidence="8">AICAR transformylase</fullName>
        </alternativeName>
    </domain>
    <domain>
        <recommendedName>
            <fullName evidence="8">IMP cyclohydrolase</fullName>
            <ecNumber evidence="8">3.5.4.10</ecNumber>
        </recommendedName>
        <alternativeName>
            <fullName evidence="8">ATIC</fullName>
        </alternativeName>
        <alternativeName>
            <fullName evidence="8">IMP synthase</fullName>
        </alternativeName>
        <alternativeName>
            <fullName evidence="8">Inosinicase</fullName>
        </alternativeName>
    </domain>
</protein>
<dbReference type="GO" id="GO:0003937">
    <property type="term" value="F:IMP cyclohydrolase activity"/>
    <property type="evidence" value="ECO:0007669"/>
    <property type="project" value="UniProtKB-UniRule"/>
</dbReference>
<keyword evidence="7 8" id="KW-0511">Multifunctional enzyme</keyword>
<dbReference type="NCBIfam" id="NF002049">
    <property type="entry name" value="PRK00881.1"/>
    <property type="match status" value="1"/>
</dbReference>
<gene>
    <name evidence="8" type="primary">purH</name>
    <name evidence="10" type="ORF">SAMN06275492_101296</name>
</gene>
<keyword evidence="5 8" id="KW-0658">Purine biosynthesis</keyword>